<keyword evidence="14" id="KW-0325">Glycoprotein</keyword>
<evidence type="ECO:0000256" key="2">
    <source>
        <dbReference type="ARBA" id="ARBA00003273"/>
    </source>
</evidence>
<comment type="cofactor">
    <cofactor evidence="1">
        <name>Zn(2+)</name>
        <dbReference type="ChEBI" id="CHEBI:29105"/>
    </cofactor>
</comment>
<dbReference type="GO" id="GO:0006508">
    <property type="term" value="P:proteolysis"/>
    <property type="evidence" value="ECO:0007669"/>
    <property type="project" value="UniProtKB-KW"/>
</dbReference>
<feature type="transmembrane region" description="Helical" evidence="16">
    <location>
        <begin position="385"/>
        <end position="409"/>
    </location>
</feature>
<keyword evidence="11 16" id="KW-1133">Transmembrane helix</keyword>
<dbReference type="Gene3D" id="3.40.630.10">
    <property type="entry name" value="Zn peptidases"/>
    <property type="match status" value="1"/>
</dbReference>
<dbReference type="Proteomes" id="UP001212411">
    <property type="component" value="Chromosome 3"/>
</dbReference>
<dbReference type="CDD" id="cd03875">
    <property type="entry name" value="M28_Fxna_like"/>
    <property type="match status" value="1"/>
</dbReference>
<protein>
    <recommendedName>
        <fullName evidence="15">Peptide hydrolase</fullName>
        <ecNumber evidence="15">3.4.-.-</ecNumber>
    </recommendedName>
</protein>
<comment type="similarity">
    <text evidence="4 15">Belongs to the peptidase M28 family.</text>
</comment>
<organism evidence="18 19">
    <name type="scientific">Schizosaccharomyces osmophilus</name>
    <dbReference type="NCBI Taxonomy" id="2545709"/>
    <lineage>
        <taxon>Eukaryota</taxon>
        <taxon>Fungi</taxon>
        <taxon>Dikarya</taxon>
        <taxon>Ascomycota</taxon>
        <taxon>Taphrinomycotina</taxon>
        <taxon>Schizosaccharomycetes</taxon>
        <taxon>Schizosaccharomycetales</taxon>
        <taxon>Schizosaccharomycetaceae</taxon>
        <taxon>Schizosaccharomyces</taxon>
    </lineage>
</organism>
<dbReference type="PANTHER" id="PTHR12147:SF58">
    <property type="entry name" value="VACUOLAR MEMBRANE PROTEASE"/>
    <property type="match status" value="1"/>
</dbReference>
<comment type="subcellular location">
    <subcellularLocation>
        <location evidence="3">Vacuole membrane</location>
        <topology evidence="3">Multi-pass membrane protein</topology>
    </subcellularLocation>
</comment>
<feature type="transmembrane region" description="Helical" evidence="16">
    <location>
        <begin position="606"/>
        <end position="627"/>
    </location>
</feature>
<reference evidence="18 19" key="1">
    <citation type="journal article" date="2023" name="G3 (Bethesda)">
        <title>A high-quality reference genome for the fission yeast Schizosaccharomyces osmophilus.</title>
        <authorList>
            <person name="Jia G.S."/>
            <person name="Zhang W.C."/>
            <person name="Liang Y."/>
            <person name="Liu X.H."/>
            <person name="Rhind N."/>
            <person name="Pidoux A."/>
            <person name="Brysch-Herzberg M."/>
            <person name="Du L.L."/>
        </authorList>
    </citation>
    <scope>NUCLEOTIDE SEQUENCE [LARGE SCALE GENOMIC DNA]</scope>
    <source>
        <strain evidence="18 19">CBS 15793</strain>
    </source>
</reference>
<evidence type="ECO:0000256" key="9">
    <source>
        <dbReference type="ARBA" id="ARBA00022801"/>
    </source>
</evidence>
<evidence type="ECO:0000256" key="5">
    <source>
        <dbReference type="ARBA" id="ARBA00022554"/>
    </source>
</evidence>
<dbReference type="AlphaFoldDB" id="A0AAF0AYV3"/>
<feature type="transmembrane region" description="Helical" evidence="16">
    <location>
        <begin position="459"/>
        <end position="481"/>
    </location>
</feature>
<feature type="transmembrane region" description="Helical" evidence="16">
    <location>
        <begin position="634"/>
        <end position="652"/>
    </location>
</feature>
<accession>A0AAF0AYV3</accession>
<evidence type="ECO:0000256" key="13">
    <source>
        <dbReference type="ARBA" id="ARBA00023136"/>
    </source>
</evidence>
<comment type="function">
    <text evidence="2">May be involved in vacuolar sorting and osmoregulation.</text>
</comment>
<dbReference type="GO" id="GO:0005774">
    <property type="term" value="C:vacuolar membrane"/>
    <property type="evidence" value="ECO:0007669"/>
    <property type="project" value="UniProtKB-SubCell"/>
</dbReference>
<feature type="transmembrane region" description="Helical" evidence="16">
    <location>
        <begin position="21"/>
        <end position="39"/>
    </location>
</feature>
<sequence>MAISKKALVEQICAKTFKSSLTCSIFGFAFLFIIYLLDWSRITRFPPQKSLQGLNVERAWDDLKFISLLPHPYNSKRNEVVRDYLLDELRPLGENNQSHVTVINDLYTNITFELDDKSGLIYFEGNNILVHFQGKERQALPILLSAHFDSVSTGKGTTDNGMGVATTLELCRYYAKYQPERDLIVNFNNAEEDYLYGARTFAAHELSKNVTGFINLEGAGSGGKAMLFRSSNHYVTKSYFRKNKYPLASILGSDFFKRKIIRSETDYIIYENMHNGTAGLDIAFYENRDIYHTAKDDLPHVMPKSLRHMMYTAFRSVNNLLDERKKDLTNFSKPTFFLLFGKYWQLKYPLYQMTNIVLVIACPIILLSILLRFPSLYAQIKKTRYTACFLLSCVFVFIFDAGTVLFLTWYNPYLINAHSGLVSALFYLTNLIALAFSFRTAATHSKLSSEDLSCIEIVLIWYVQMLWYAVFLISVVLSIYYELSSTYWVTLSYLSTVCCCILTLIRIRYFVDNVEDMNFTHEERSLLGAPSSNQSQYGSVPQPPLFHRQSNLSTKKAHAKLKDNIWSVLYFVFIVPLPLFLCYDILTEVVLPAGSQTLTDAPFSNKLYKLTIIIAFFSMVNSGPFIFRALSKKSTAVLTMLWITLVVQALFLDPFDETHPLKLATFQTYNLDNGNHTFYVKNIAPFTDKILQLNPYYTADGGQCNDTYCSFKSVEPSFEVNNPIVYDINQGKHQVDLTIRAESKWCSVNFNDSVFVEDVNENRIGKVYTSIRMGQREFLKPYTLNLTITEPTATVITCLYDDITDGTIPAYENFLQHLPAWSVGTKASTGLLKVSTSFTML</sequence>
<dbReference type="GeneID" id="80878433"/>
<keyword evidence="13 16" id="KW-0472">Membrane</keyword>
<evidence type="ECO:0000256" key="11">
    <source>
        <dbReference type="ARBA" id="ARBA00022989"/>
    </source>
</evidence>
<evidence type="ECO:0000313" key="18">
    <source>
        <dbReference type="EMBL" id="WBW74868.1"/>
    </source>
</evidence>
<dbReference type="PANTHER" id="PTHR12147">
    <property type="entry name" value="METALLOPEPTIDASE M28 FAMILY MEMBER"/>
    <property type="match status" value="1"/>
</dbReference>
<feature type="transmembrane region" description="Helical" evidence="16">
    <location>
        <begin position="487"/>
        <end position="507"/>
    </location>
</feature>
<dbReference type="EC" id="3.4.-.-" evidence="15"/>
<evidence type="ECO:0000256" key="10">
    <source>
        <dbReference type="ARBA" id="ARBA00022833"/>
    </source>
</evidence>
<proteinExistence type="inferred from homology"/>
<feature type="domain" description="Peptidase M28" evidence="17">
    <location>
        <begin position="127"/>
        <end position="313"/>
    </location>
</feature>
<evidence type="ECO:0000256" key="3">
    <source>
        <dbReference type="ARBA" id="ARBA00004128"/>
    </source>
</evidence>
<evidence type="ECO:0000259" key="17">
    <source>
        <dbReference type="Pfam" id="PF04389"/>
    </source>
</evidence>
<keyword evidence="19" id="KW-1185">Reference proteome</keyword>
<evidence type="ECO:0000256" key="16">
    <source>
        <dbReference type="SAM" id="Phobius"/>
    </source>
</evidence>
<feature type="transmembrane region" description="Helical" evidence="16">
    <location>
        <begin position="350"/>
        <end position="373"/>
    </location>
</feature>
<evidence type="ECO:0000256" key="14">
    <source>
        <dbReference type="ARBA" id="ARBA00023180"/>
    </source>
</evidence>
<dbReference type="GO" id="GO:0008235">
    <property type="term" value="F:metalloexopeptidase activity"/>
    <property type="evidence" value="ECO:0007669"/>
    <property type="project" value="InterPro"/>
</dbReference>
<name>A0AAF0AYV3_9SCHI</name>
<feature type="transmembrane region" description="Helical" evidence="16">
    <location>
        <begin position="415"/>
        <end position="438"/>
    </location>
</feature>
<dbReference type="Pfam" id="PF04389">
    <property type="entry name" value="Peptidase_M28"/>
    <property type="match status" value="1"/>
</dbReference>
<keyword evidence="8 15" id="KW-0479">Metal-binding</keyword>
<dbReference type="GO" id="GO:0046872">
    <property type="term" value="F:metal ion binding"/>
    <property type="evidence" value="ECO:0007669"/>
    <property type="project" value="UniProtKB-KW"/>
</dbReference>
<evidence type="ECO:0000256" key="6">
    <source>
        <dbReference type="ARBA" id="ARBA00022670"/>
    </source>
</evidence>
<evidence type="ECO:0000256" key="8">
    <source>
        <dbReference type="ARBA" id="ARBA00022723"/>
    </source>
</evidence>
<keyword evidence="7 16" id="KW-0812">Transmembrane</keyword>
<dbReference type="KEGG" id="som:SOMG_04969"/>
<keyword evidence="12" id="KW-0482">Metalloprotease</keyword>
<dbReference type="RefSeq" id="XP_056039111.1">
    <property type="nucleotide sequence ID" value="XM_056183744.1"/>
</dbReference>
<dbReference type="SUPFAM" id="SSF53187">
    <property type="entry name" value="Zn-dependent exopeptidases"/>
    <property type="match status" value="1"/>
</dbReference>
<dbReference type="InterPro" id="IPR007484">
    <property type="entry name" value="Peptidase_M28"/>
</dbReference>
<evidence type="ECO:0000313" key="19">
    <source>
        <dbReference type="Proteomes" id="UP001212411"/>
    </source>
</evidence>
<keyword evidence="5" id="KW-0926">Vacuole</keyword>
<keyword evidence="10 15" id="KW-0862">Zinc</keyword>
<keyword evidence="6 15" id="KW-0645">Protease</keyword>
<feature type="transmembrane region" description="Helical" evidence="16">
    <location>
        <begin position="565"/>
        <end position="586"/>
    </location>
</feature>
<evidence type="ECO:0000256" key="15">
    <source>
        <dbReference type="RuleBase" id="RU361240"/>
    </source>
</evidence>
<evidence type="ECO:0000256" key="4">
    <source>
        <dbReference type="ARBA" id="ARBA00010918"/>
    </source>
</evidence>
<gene>
    <name evidence="18" type="primary">erm2</name>
    <name evidence="18" type="ORF">SOMG_04969</name>
</gene>
<keyword evidence="9 15" id="KW-0378">Hydrolase</keyword>
<dbReference type="InterPro" id="IPR048024">
    <property type="entry name" value="Fxna-like_M28_dom"/>
</dbReference>
<evidence type="ECO:0000256" key="7">
    <source>
        <dbReference type="ARBA" id="ARBA00022692"/>
    </source>
</evidence>
<evidence type="ECO:0000256" key="12">
    <source>
        <dbReference type="ARBA" id="ARBA00023049"/>
    </source>
</evidence>
<dbReference type="EMBL" id="CP115613">
    <property type="protein sequence ID" value="WBW74868.1"/>
    <property type="molecule type" value="Genomic_DNA"/>
</dbReference>
<evidence type="ECO:0000256" key="1">
    <source>
        <dbReference type="ARBA" id="ARBA00001947"/>
    </source>
</evidence>
<dbReference type="InterPro" id="IPR045175">
    <property type="entry name" value="M28_fam"/>
</dbReference>